<name>A0A7I4YSC8_HAECO</name>
<proteinExistence type="predicted"/>
<dbReference type="WBParaSite" id="HCON_00128090-00001">
    <property type="protein sequence ID" value="HCON_00128090-00001"/>
    <property type="gene ID" value="HCON_00128090"/>
</dbReference>
<evidence type="ECO:0000313" key="1">
    <source>
        <dbReference type="Proteomes" id="UP000025227"/>
    </source>
</evidence>
<sequence>MRWRIVRFAFLTVTIYALTFSSILTEAKLPMA</sequence>
<evidence type="ECO:0000313" key="2">
    <source>
        <dbReference type="WBParaSite" id="HCON_00128090-00001"/>
    </source>
</evidence>
<protein>
    <submittedName>
        <fullName evidence="2">DUF2842 domain-containing protein</fullName>
    </submittedName>
</protein>
<accession>A0A7I4YSC8</accession>
<organism evidence="1 2">
    <name type="scientific">Haemonchus contortus</name>
    <name type="common">Barber pole worm</name>
    <dbReference type="NCBI Taxonomy" id="6289"/>
    <lineage>
        <taxon>Eukaryota</taxon>
        <taxon>Metazoa</taxon>
        <taxon>Ecdysozoa</taxon>
        <taxon>Nematoda</taxon>
        <taxon>Chromadorea</taxon>
        <taxon>Rhabditida</taxon>
        <taxon>Rhabditina</taxon>
        <taxon>Rhabditomorpha</taxon>
        <taxon>Strongyloidea</taxon>
        <taxon>Trichostrongylidae</taxon>
        <taxon>Haemonchus</taxon>
    </lineage>
</organism>
<keyword evidence="1" id="KW-1185">Reference proteome</keyword>
<reference evidence="2" key="1">
    <citation type="submission" date="2020-12" db="UniProtKB">
        <authorList>
            <consortium name="WormBaseParasite"/>
        </authorList>
    </citation>
    <scope>IDENTIFICATION</scope>
    <source>
        <strain evidence="2">MHco3</strain>
    </source>
</reference>
<dbReference type="AlphaFoldDB" id="A0A7I4YSC8"/>
<dbReference type="Proteomes" id="UP000025227">
    <property type="component" value="Unplaced"/>
</dbReference>